<dbReference type="Proteomes" id="UP000315167">
    <property type="component" value="Unassembled WGS sequence"/>
</dbReference>
<feature type="transmembrane region" description="Helical" evidence="1">
    <location>
        <begin position="31"/>
        <end position="51"/>
    </location>
</feature>
<accession>A0A562L861</accession>
<evidence type="ECO:0000256" key="1">
    <source>
        <dbReference type="SAM" id="Phobius"/>
    </source>
</evidence>
<keyword evidence="3" id="KW-1185">Reference proteome</keyword>
<keyword evidence="1" id="KW-0472">Membrane</keyword>
<evidence type="ECO:0000313" key="2">
    <source>
        <dbReference type="EMBL" id="TWI03862.1"/>
    </source>
</evidence>
<feature type="transmembrane region" description="Helical" evidence="1">
    <location>
        <begin position="71"/>
        <end position="94"/>
    </location>
</feature>
<keyword evidence="1" id="KW-0812">Transmembrane</keyword>
<evidence type="ECO:0000313" key="3">
    <source>
        <dbReference type="Proteomes" id="UP000315167"/>
    </source>
</evidence>
<proteinExistence type="predicted"/>
<dbReference type="RefSeq" id="WP_144899148.1">
    <property type="nucleotide sequence ID" value="NZ_VLKN01000003.1"/>
</dbReference>
<keyword evidence="1" id="KW-1133">Transmembrane helix</keyword>
<dbReference type="EMBL" id="VLKN01000003">
    <property type="protein sequence ID" value="TWI03862.1"/>
    <property type="molecule type" value="Genomic_DNA"/>
</dbReference>
<name>A0A562L861_9GAMM</name>
<protein>
    <submittedName>
        <fullName evidence="2">Uncharacterized protein</fullName>
    </submittedName>
</protein>
<dbReference type="AlphaFoldDB" id="A0A562L861"/>
<sequence length="102" mass="11036">MDEFGWLMLLAAPFVLCASLGLMCRKAWHAGLFAGVGSAGLYAAQLYSMQLDMVRRGPPAPGAMLADPLRVAMEAFMVTFPIGLCIGLAFHFIARSIWTKKA</sequence>
<reference evidence="2 3" key="1">
    <citation type="journal article" date="2015" name="Stand. Genomic Sci.">
        <title>Genomic Encyclopedia of Bacterial and Archaeal Type Strains, Phase III: the genomes of soil and plant-associated and newly described type strains.</title>
        <authorList>
            <person name="Whitman W.B."/>
            <person name="Woyke T."/>
            <person name="Klenk H.P."/>
            <person name="Zhou Y."/>
            <person name="Lilburn T.G."/>
            <person name="Beck B.J."/>
            <person name="De Vos P."/>
            <person name="Vandamme P."/>
            <person name="Eisen J.A."/>
            <person name="Garrity G."/>
            <person name="Hugenholtz P."/>
            <person name="Kyrpides N.C."/>
        </authorList>
    </citation>
    <scope>NUCLEOTIDE SEQUENCE [LARGE SCALE GENOMIC DNA]</scope>
    <source>
        <strain evidence="2 3">CGMCC 1.10821</strain>
    </source>
</reference>
<feature type="transmembrane region" description="Helical" evidence="1">
    <location>
        <begin position="6"/>
        <end position="24"/>
    </location>
</feature>
<organism evidence="2 3">
    <name type="scientific">Luteimonas cucumeris</name>
    <dbReference type="NCBI Taxonomy" id="985012"/>
    <lineage>
        <taxon>Bacteria</taxon>
        <taxon>Pseudomonadati</taxon>
        <taxon>Pseudomonadota</taxon>
        <taxon>Gammaproteobacteria</taxon>
        <taxon>Lysobacterales</taxon>
        <taxon>Lysobacteraceae</taxon>
        <taxon>Luteimonas</taxon>
    </lineage>
</organism>
<gene>
    <name evidence="2" type="ORF">IP90_01680</name>
</gene>
<comment type="caution">
    <text evidence="2">The sequence shown here is derived from an EMBL/GenBank/DDBJ whole genome shotgun (WGS) entry which is preliminary data.</text>
</comment>